<dbReference type="AlphaFoldDB" id="A0A7J7EN61"/>
<feature type="non-terminal residue" evidence="1">
    <location>
        <position position="174"/>
    </location>
</feature>
<dbReference type="EMBL" id="JACDTQ010002604">
    <property type="protein sequence ID" value="KAF5917137.1"/>
    <property type="molecule type" value="Genomic_DNA"/>
</dbReference>
<sequence>EQNRALSIVNTRMVENGMFFLRVTDMELLIERTRMECSASGMPRDVDQLCPDVAKMRRPDGQDPHPWTSLRCWKEAPRWGRTWSLLLVCSPLAGFQGLWAVGRPPLLCRRETISSLKFLFCERLRLRALPQPTVGLPMASPPTHLPFLFPDTRQGPRTLHLRDAAASAAPAVGW</sequence>
<proteinExistence type="predicted"/>
<protein>
    <submittedName>
        <fullName evidence="1">Uncharacterized protein</fullName>
    </submittedName>
</protein>
<evidence type="ECO:0000313" key="1">
    <source>
        <dbReference type="EMBL" id="KAF5917137.1"/>
    </source>
</evidence>
<dbReference type="Proteomes" id="UP000551758">
    <property type="component" value="Unassembled WGS sequence"/>
</dbReference>
<accession>A0A7J7EN61</accession>
<organism evidence="1 2">
    <name type="scientific">Diceros bicornis minor</name>
    <name type="common">South-central black rhinoceros</name>
    <dbReference type="NCBI Taxonomy" id="77932"/>
    <lineage>
        <taxon>Eukaryota</taxon>
        <taxon>Metazoa</taxon>
        <taxon>Chordata</taxon>
        <taxon>Craniata</taxon>
        <taxon>Vertebrata</taxon>
        <taxon>Euteleostomi</taxon>
        <taxon>Mammalia</taxon>
        <taxon>Eutheria</taxon>
        <taxon>Laurasiatheria</taxon>
        <taxon>Perissodactyla</taxon>
        <taxon>Rhinocerotidae</taxon>
        <taxon>Diceros</taxon>
    </lineage>
</organism>
<reference evidence="1 2" key="1">
    <citation type="journal article" date="2020" name="Mol. Biol. Evol.">
        <title>Interspecific Gene Flow and the Evolution of Specialization in Black and White Rhinoceros.</title>
        <authorList>
            <person name="Moodley Y."/>
            <person name="Westbury M.V."/>
            <person name="Russo I.M."/>
            <person name="Gopalakrishnan S."/>
            <person name="Rakotoarivelo A."/>
            <person name="Olsen R.A."/>
            <person name="Prost S."/>
            <person name="Tunstall T."/>
            <person name="Ryder O.A."/>
            <person name="Dalen L."/>
            <person name="Bruford M.W."/>
        </authorList>
    </citation>
    <scope>NUCLEOTIDE SEQUENCE [LARGE SCALE GENOMIC DNA]</scope>
    <source>
        <strain evidence="1">SBR-YM</strain>
        <tissue evidence="1">Skin</tissue>
    </source>
</reference>
<comment type="caution">
    <text evidence="1">The sequence shown here is derived from an EMBL/GenBank/DDBJ whole genome shotgun (WGS) entry which is preliminary data.</text>
</comment>
<keyword evidence="2" id="KW-1185">Reference proteome</keyword>
<gene>
    <name evidence="1" type="ORF">HPG69_014069</name>
</gene>
<name>A0A7J7EN61_DICBM</name>
<evidence type="ECO:0000313" key="2">
    <source>
        <dbReference type="Proteomes" id="UP000551758"/>
    </source>
</evidence>